<proteinExistence type="predicted"/>
<accession>M3IML3</accession>
<evidence type="ECO:0000313" key="2">
    <source>
        <dbReference type="Proteomes" id="UP000011778"/>
    </source>
</evidence>
<dbReference type="EMBL" id="AFMD02000213">
    <property type="protein sequence ID" value="EMG22438.1"/>
    <property type="molecule type" value="Genomic_DNA"/>
</dbReference>
<evidence type="ECO:0000313" key="1">
    <source>
        <dbReference type="EMBL" id="EMG22438.1"/>
    </source>
</evidence>
<name>M3IML3_LEPIT</name>
<dbReference type="Proteomes" id="UP000011778">
    <property type="component" value="Unassembled WGS sequence"/>
</dbReference>
<protein>
    <submittedName>
        <fullName evidence="1">Uncharacterized protein</fullName>
    </submittedName>
</protein>
<comment type="caution">
    <text evidence="1">The sequence shown here is derived from an EMBL/GenBank/DDBJ whole genome shotgun (WGS) entry which is preliminary data.</text>
</comment>
<dbReference type="AlphaFoldDB" id="M3IML3"/>
<organism evidence="1 2">
    <name type="scientific">Leptospira interrogans serovar Copenhageni str. LT2050</name>
    <dbReference type="NCBI Taxonomy" id="1001598"/>
    <lineage>
        <taxon>Bacteria</taxon>
        <taxon>Pseudomonadati</taxon>
        <taxon>Spirochaetota</taxon>
        <taxon>Spirochaetia</taxon>
        <taxon>Leptospirales</taxon>
        <taxon>Leptospiraceae</taxon>
        <taxon>Leptospira</taxon>
    </lineage>
</organism>
<sequence length="53" mass="6569">MRQTLRSRFPGQTKYPFWKLFKSSLHILNKKPWKKFFLKKNPIQMICKIPLIY</sequence>
<reference evidence="1 2" key="1">
    <citation type="submission" date="2013-02" db="EMBL/GenBank/DDBJ databases">
        <authorList>
            <person name="Harkins D.M."/>
            <person name="Durkin A.S."/>
            <person name="Brinkac L.M."/>
            <person name="Haft D.H."/>
            <person name="Selengut J.D."/>
            <person name="Sanka R."/>
            <person name="DePew J."/>
            <person name="Purushe J."/>
            <person name="Tulsiani S.M."/>
            <person name="Graham G.C."/>
            <person name="Burns M.-A."/>
            <person name="Dohnt M.F."/>
            <person name="Smythe L.D."/>
            <person name="McKay D.B."/>
            <person name="Craig S.B."/>
            <person name="Vinetz J.M."/>
            <person name="Sutton G.G."/>
            <person name="Nierman W.C."/>
            <person name="Fouts D.E."/>
        </authorList>
    </citation>
    <scope>NUCLEOTIDE SEQUENCE [LARGE SCALE GENOMIC DNA]</scope>
    <source>
        <strain evidence="1 2">LT2050</strain>
    </source>
</reference>
<gene>
    <name evidence="1" type="ORF">LEP1GSC150_0777</name>
</gene>